<dbReference type="InterPro" id="IPR013766">
    <property type="entry name" value="Thioredoxin_domain"/>
</dbReference>
<dbReference type="FunFam" id="3.40.30.10:FF:000007">
    <property type="entry name" value="Thioredoxin-dependent thiol peroxidase"/>
    <property type="match status" value="1"/>
</dbReference>
<evidence type="ECO:0000256" key="6">
    <source>
        <dbReference type="ARBA" id="ARBA00023002"/>
    </source>
</evidence>
<evidence type="ECO:0000256" key="10">
    <source>
        <dbReference type="ARBA" id="ARBA00038489"/>
    </source>
</evidence>
<dbReference type="GO" id="GO:0034599">
    <property type="term" value="P:cellular response to oxidative stress"/>
    <property type="evidence" value="ECO:0007669"/>
    <property type="project" value="TreeGrafter"/>
</dbReference>
<dbReference type="Proteomes" id="UP000509638">
    <property type="component" value="Chromosome"/>
</dbReference>
<evidence type="ECO:0000259" key="14">
    <source>
        <dbReference type="PROSITE" id="PS51352"/>
    </source>
</evidence>
<evidence type="ECO:0000256" key="13">
    <source>
        <dbReference type="PIRSR" id="PIRSR000239-1"/>
    </source>
</evidence>
<evidence type="ECO:0000256" key="11">
    <source>
        <dbReference type="ARBA" id="ARBA00041373"/>
    </source>
</evidence>
<evidence type="ECO:0000256" key="7">
    <source>
        <dbReference type="ARBA" id="ARBA00023157"/>
    </source>
</evidence>
<feature type="domain" description="Thioredoxin" evidence="14">
    <location>
        <begin position="4"/>
        <end position="155"/>
    </location>
</feature>
<keyword evidence="5" id="KW-0049">Antioxidant</keyword>
<dbReference type="Gene3D" id="3.40.30.10">
    <property type="entry name" value="Glutaredoxin"/>
    <property type="match status" value="1"/>
</dbReference>
<dbReference type="GO" id="GO:0008379">
    <property type="term" value="F:thioredoxin peroxidase activity"/>
    <property type="evidence" value="ECO:0007669"/>
    <property type="project" value="TreeGrafter"/>
</dbReference>
<organism evidence="15 16">
    <name type="scientific">Microbacterium oleivorans</name>
    <dbReference type="NCBI Taxonomy" id="273677"/>
    <lineage>
        <taxon>Bacteria</taxon>
        <taxon>Bacillati</taxon>
        <taxon>Actinomycetota</taxon>
        <taxon>Actinomycetes</taxon>
        <taxon>Micrococcales</taxon>
        <taxon>Microbacteriaceae</taxon>
        <taxon>Microbacterium</taxon>
    </lineage>
</organism>
<keyword evidence="8" id="KW-0676">Redox-active center</keyword>
<evidence type="ECO:0000256" key="4">
    <source>
        <dbReference type="ARBA" id="ARBA00022559"/>
    </source>
</evidence>
<dbReference type="EC" id="1.11.1.24" evidence="3"/>
<keyword evidence="7" id="KW-1015">Disulfide bond</keyword>
<dbReference type="AlphaFoldDB" id="A0A7D5IX86"/>
<dbReference type="GO" id="GO:0045454">
    <property type="term" value="P:cell redox homeostasis"/>
    <property type="evidence" value="ECO:0007669"/>
    <property type="project" value="TreeGrafter"/>
</dbReference>
<dbReference type="InterPro" id="IPR024706">
    <property type="entry name" value="Peroxiredoxin_AhpC-typ"/>
</dbReference>
<evidence type="ECO:0000256" key="12">
    <source>
        <dbReference type="ARBA" id="ARBA00049091"/>
    </source>
</evidence>
<keyword evidence="6 15" id="KW-0560">Oxidoreductase</keyword>
<dbReference type="GO" id="GO:0005737">
    <property type="term" value="C:cytoplasm"/>
    <property type="evidence" value="ECO:0007669"/>
    <property type="project" value="TreeGrafter"/>
</dbReference>
<reference evidence="15 16" key="1">
    <citation type="submission" date="2020-06" db="EMBL/GenBank/DDBJ databases">
        <authorList>
            <person name="Jo H."/>
        </authorList>
    </citation>
    <scope>NUCLEOTIDE SEQUENCE [LARGE SCALE GENOMIC DNA]</scope>
    <source>
        <strain evidence="15 16">I46</strain>
    </source>
</reference>
<evidence type="ECO:0000313" key="15">
    <source>
        <dbReference type="EMBL" id="QLD12602.1"/>
    </source>
</evidence>
<proteinExistence type="inferred from homology"/>
<dbReference type="RefSeq" id="WP_178013494.1">
    <property type="nucleotide sequence ID" value="NZ_CP058316.1"/>
</dbReference>
<evidence type="ECO:0000256" key="8">
    <source>
        <dbReference type="ARBA" id="ARBA00023284"/>
    </source>
</evidence>
<dbReference type="PIRSF" id="PIRSF000239">
    <property type="entry name" value="AHPC"/>
    <property type="match status" value="1"/>
</dbReference>
<dbReference type="NCBIfam" id="NF006960">
    <property type="entry name" value="PRK09437.1"/>
    <property type="match status" value="1"/>
</dbReference>
<comment type="function">
    <text evidence="1">Thiol-specific peroxidase that catalyzes the reduction of hydrogen peroxide and organic hydroperoxides to water and alcohols, respectively. Plays a role in cell protection against oxidative stress by detoxifying peroxides and as sensor of hydrogen peroxide-mediated signaling events.</text>
</comment>
<dbReference type="PANTHER" id="PTHR42801:SF4">
    <property type="entry name" value="AHPC_TSA FAMILY PROTEIN"/>
    <property type="match status" value="1"/>
</dbReference>
<dbReference type="Pfam" id="PF00578">
    <property type="entry name" value="AhpC-TSA"/>
    <property type="match status" value="1"/>
</dbReference>
<evidence type="ECO:0000256" key="1">
    <source>
        <dbReference type="ARBA" id="ARBA00003330"/>
    </source>
</evidence>
<sequence length="155" mass="16972">MTRLEAGSPAPDFTLDDQDGTAVSLADLRGRRVVLFFYPAAMTPGCTREACDFRDSVESLRAAGIDVLGVSRDDAAKLRRFREQEGLTYPLLSDPDHAVHEAYGAWGEKMNYGKTVEGVIRSTFVVDGDGRLEHALYNVKATGHVARVRTLLGID</sequence>
<evidence type="ECO:0000256" key="3">
    <source>
        <dbReference type="ARBA" id="ARBA00013017"/>
    </source>
</evidence>
<evidence type="ECO:0000256" key="5">
    <source>
        <dbReference type="ARBA" id="ARBA00022862"/>
    </source>
</evidence>
<dbReference type="EMBL" id="CP058316">
    <property type="protein sequence ID" value="QLD12602.1"/>
    <property type="molecule type" value="Genomic_DNA"/>
</dbReference>
<name>A0A7D5IX86_9MICO</name>
<gene>
    <name evidence="15" type="primary">bcp</name>
    <name evidence="15" type="ORF">HW566_12965</name>
</gene>
<comment type="similarity">
    <text evidence="10">Belongs to the peroxiredoxin family. BCP/PrxQ subfamily.</text>
</comment>
<evidence type="ECO:0000256" key="9">
    <source>
        <dbReference type="ARBA" id="ARBA00032824"/>
    </source>
</evidence>
<dbReference type="InterPro" id="IPR036249">
    <property type="entry name" value="Thioredoxin-like_sf"/>
</dbReference>
<accession>A0A7D5IX86</accession>
<dbReference type="PROSITE" id="PS51352">
    <property type="entry name" value="THIOREDOXIN_2"/>
    <property type="match status" value="1"/>
</dbReference>
<protein>
    <recommendedName>
        <fullName evidence="3">thioredoxin-dependent peroxiredoxin</fullName>
        <ecNumber evidence="3">1.11.1.24</ecNumber>
    </recommendedName>
    <alternativeName>
        <fullName evidence="11">Bacterioferritin comigratory protein</fullName>
    </alternativeName>
    <alternativeName>
        <fullName evidence="9">Thioredoxin peroxidase</fullName>
    </alternativeName>
</protein>
<comment type="catalytic activity">
    <reaction evidence="12">
        <text>a hydroperoxide + [thioredoxin]-dithiol = an alcohol + [thioredoxin]-disulfide + H2O</text>
        <dbReference type="Rhea" id="RHEA:62620"/>
        <dbReference type="Rhea" id="RHEA-COMP:10698"/>
        <dbReference type="Rhea" id="RHEA-COMP:10700"/>
        <dbReference type="ChEBI" id="CHEBI:15377"/>
        <dbReference type="ChEBI" id="CHEBI:29950"/>
        <dbReference type="ChEBI" id="CHEBI:30879"/>
        <dbReference type="ChEBI" id="CHEBI:35924"/>
        <dbReference type="ChEBI" id="CHEBI:50058"/>
        <dbReference type="EC" id="1.11.1.24"/>
    </reaction>
</comment>
<keyword evidence="4 15" id="KW-0575">Peroxidase</keyword>
<dbReference type="InterPro" id="IPR000866">
    <property type="entry name" value="AhpC/TSA"/>
</dbReference>
<dbReference type="SUPFAM" id="SSF52833">
    <property type="entry name" value="Thioredoxin-like"/>
    <property type="match status" value="1"/>
</dbReference>
<dbReference type="CDD" id="cd03017">
    <property type="entry name" value="PRX_BCP"/>
    <property type="match status" value="1"/>
</dbReference>
<comment type="subunit">
    <text evidence="2">Monomer.</text>
</comment>
<feature type="active site" description="Cysteine sulfenic acid (-SOH) intermediate; for peroxidase activity" evidence="13">
    <location>
        <position position="46"/>
    </location>
</feature>
<evidence type="ECO:0000256" key="2">
    <source>
        <dbReference type="ARBA" id="ARBA00011245"/>
    </source>
</evidence>
<evidence type="ECO:0000313" key="16">
    <source>
        <dbReference type="Proteomes" id="UP000509638"/>
    </source>
</evidence>
<dbReference type="PANTHER" id="PTHR42801">
    <property type="entry name" value="THIOREDOXIN-DEPENDENT PEROXIDE REDUCTASE"/>
    <property type="match status" value="1"/>
</dbReference>
<dbReference type="InterPro" id="IPR050924">
    <property type="entry name" value="Peroxiredoxin_BCP/PrxQ"/>
</dbReference>